<reference evidence="1" key="1">
    <citation type="journal article" date="2012" name="Science">
        <title>Fermentation, hydrogen, and sulfur metabolism in multiple uncultivated bacterial phyla.</title>
        <authorList>
            <person name="Wrighton K.C."/>
            <person name="Thomas B.C."/>
            <person name="Sharon I."/>
            <person name="Miller C.S."/>
            <person name="Castelle C.J."/>
            <person name="VerBerkmoes N.C."/>
            <person name="Wilkins M.J."/>
            <person name="Hettich R.L."/>
            <person name="Lipton M.S."/>
            <person name="Williams K.H."/>
            <person name="Long P.E."/>
            <person name="Banfield J.F."/>
        </authorList>
    </citation>
    <scope>NUCLEOTIDE SEQUENCE [LARGE SCALE GENOMIC DNA]</scope>
</reference>
<protein>
    <submittedName>
        <fullName evidence="1">Uncharacterized protein</fullName>
    </submittedName>
</protein>
<dbReference type="AlphaFoldDB" id="K2AX08"/>
<accession>K2AX08</accession>
<name>K2AX08_9BACT</name>
<sequence length="194" mass="23011">MSEKKDYKVEKKPEIQKQKIPETGILKEKEKKDLEDKIVDTLKKLNSGLTKKEIMSLFNKIEASKWLEWLKKDLQKEIKIWGKEIPEEILRSILDLINESKEITLKWIEELKIELGKVLNESKEYEIDTQVYFTSKFKFIKKLEESELWKNIILDIAGVTVWALDSAQAIFKLLLWLIKDLLLLPRDIARKIKK</sequence>
<comment type="caution">
    <text evidence="1">The sequence shown here is derived from an EMBL/GenBank/DDBJ whole genome shotgun (WGS) entry which is preliminary data.</text>
</comment>
<organism evidence="1">
    <name type="scientific">uncultured bacterium</name>
    <name type="common">gcode 4</name>
    <dbReference type="NCBI Taxonomy" id="1234023"/>
    <lineage>
        <taxon>Bacteria</taxon>
        <taxon>environmental samples</taxon>
    </lineage>
</organism>
<evidence type="ECO:0000313" key="1">
    <source>
        <dbReference type="EMBL" id="EKD66322.1"/>
    </source>
</evidence>
<dbReference type="EMBL" id="AMFJ01021637">
    <property type="protein sequence ID" value="EKD66322.1"/>
    <property type="molecule type" value="Genomic_DNA"/>
</dbReference>
<gene>
    <name evidence="1" type="ORF">ACD_49C00051G0021</name>
</gene>
<proteinExistence type="predicted"/>